<organism evidence="3 4">
    <name type="scientific">Laspinema olomoucense D3b</name>
    <dbReference type="NCBI Taxonomy" id="2953688"/>
    <lineage>
        <taxon>Bacteria</taxon>
        <taxon>Bacillati</taxon>
        <taxon>Cyanobacteriota</taxon>
        <taxon>Cyanophyceae</taxon>
        <taxon>Oscillatoriophycideae</taxon>
        <taxon>Oscillatoriales</taxon>
        <taxon>Laspinemataceae</taxon>
        <taxon>Laspinema</taxon>
        <taxon>Laspinema olomoucense</taxon>
    </lineage>
</organism>
<dbReference type="EMBL" id="JAMXFA010000034">
    <property type="protein sequence ID" value="MCT7980257.1"/>
    <property type="molecule type" value="Genomic_DNA"/>
</dbReference>
<comment type="caution">
    <text evidence="3">The sequence shown here is derived from an EMBL/GenBank/DDBJ whole genome shotgun (WGS) entry which is preliminary data.</text>
</comment>
<evidence type="ECO:0000313" key="4">
    <source>
        <dbReference type="Proteomes" id="UP001525961"/>
    </source>
</evidence>
<evidence type="ECO:0000259" key="2">
    <source>
        <dbReference type="Pfam" id="PF07878"/>
    </source>
</evidence>
<dbReference type="InterPro" id="IPR012869">
    <property type="entry name" value="RHH_5"/>
</dbReference>
<dbReference type="Proteomes" id="UP001525961">
    <property type="component" value="Unassembled WGS sequence"/>
</dbReference>
<dbReference type="Gene3D" id="1.10.1220.10">
    <property type="entry name" value="Met repressor-like"/>
    <property type="match status" value="1"/>
</dbReference>
<evidence type="ECO:0000256" key="1">
    <source>
        <dbReference type="SAM" id="MobiDB-lite"/>
    </source>
</evidence>
<feature type="region of interest" description="Disordered" evidence="1">
    <location>
        <begin position="43"/>
        <end position="63"/>
    </location>
</feature>
<keyword evidence="4" id="KW-1185">Reference proteome</keyword>
<name>A0ABT2NC38_9CYAN</name>
<sequence length="63" mass="7131">MSKRIQVILSDRASADLEEWAHSEGRSVSNLSAYLLERAIEEARQQGRLKNHPKNPPQSSSEQ</sequence>
<gene>
    <name evidence="3" type="ORF">NG792_21270</name>
</gene>
<dbReference type="InterPro" id="IPR013321">
    <property type="entry name" value="Arc_rbn_hlx_hlx"/>
</dbReference>
<dbReference type="Pfam" id="PF07878">
    <property type="entry name" value="RHH_5"/>
    <property type="match status" value="1"/>
</dbReference>
<feature type="domain" description="CopG-like ribbon-helix-helix" evidence="2">
    <location>
        <begin position="2"/>
        <end position="43"/>
    </location>
</feature>
<dbReference type="RefSeq" id="WP_261236744.1">
    <property type="nucleotide sequence ID" value="NZ_JAMXFA010000034.1"/>
</dbReference>
<proteinExistence type="predicted"/>
<evidence type="ECO:0000313" key="3">
    <source>
        <dbReference type="EMBL" id="MCT7980257.1"/>
    </source>
</evidence>
<accession>A0ABT2NC38</accession>
<protein>
    <recommendedName>
        <fullName evidence="2">CopG-like ribbon-helix-helix domain-containing protein</fullName>
    </recommendedName>
</protein>
<reference evidence="3 4" key="1">
    <citation type="journal article" date="2022" name="Front. Microbiol.">
        <title>High genomic differentiation and limited gene flow indicate recent cryptic speciation within the genus Laspinema (cyanobacteria).</title>
        <authorList>
            <person name="Stanojkovic A."/>
            <person name="Skoupy S."/>
            <person name="Skaloud P."/>
            <person name="Dvorak P."/>
        </authorList>
    </citation>
    <scope>NUCLEOTIDE SEQUENCE [LARGE SCALE GENOMIC DNA]</scope>
    <source>
        <strain evidence="3 4">D3b</strain>
    </source>
</reference>